<keyword evidence="3" id="KW-0378">Hydrolase</keyword>
<dbReference type="RefSeq" id="WP_353865943.1">
    <property type="nucleotide sequence ID" value="NZ_CP088295.1"/>
</dbReference>
<dbReference type="EMBL" id="CP088295">
    <property type="protein sequence ID" value="UUY05488.1"/>
    <property type="molecule type" value="Genomic_DNA"/>
</dbReference>
<evidence type="ECO:0000256" key="4">
    <source>
        <dbReference type="ARBA" id="ARBA00023157"/>
    </source>
</evidence>
<evidence type="ECO:0000313" key="5">
    <source>
        <dbReference type="EMBL" id="UUY05488.1"/>
    </source>
</evidence>
<dbReference type="SMART" id="SM01110">
    <property type="entry name" value="Cutinase"/>
    <property type="match status" value="1"/>
</dbReference>
<keyword evidence="2" id="KW-0719">Serine esterase</keyword>
<keyword evidence="4" id="KW-1015">Disulfide bond</keyword>
<dbReference type="SUPFAM" id="SSF53474">
    <property type="entry name" value="alpha/beta-Hydrolases"/>
    <property type="match status" value="1"/>
</dbReference>
<dbReference type="Proteomes" id="UP001058860">
    <property type="component" value="Chromosome"/>
</dbReference>
<dbReference type="Pfam" id="PF01083">
    <property type="entry name" value="Cutinase"/>
    <property type="match status" value="1"/>
</dbReference>
<proteinExistence type="inferred from homology"/>
<dbReference type="Gene3D" id="3.40.50.1820">
    <property type="entry name" value="alpha/beta hydrolase"/>
    <property type="match status" value="1"/>
</dbReference>
<organism evidence="5 6">
    <name type="scientific">Svornostia abyssi</name>
    <dbReference type="NCBI Taxonomy" id="2898438"/>
    <lineage>
        <taxon>Bacteria</taxon>
        <taxon>Bacillati</taxon>
        <taxon>Actinomycetota</taxon>
        <taxon>Thermoleophilia</taxon>
        <taxon>Solirubrobacterales</taxon>
        <taxon>Baekduiaceae</taxon>
        <taxon>Svornostia</taxon>
    </lineage>
</organism>
<reference evidence="6" key="1">
    <citation type="submission" date="2021-11" db="EMBL/GenBank/DDBJ databases">
        <title>Cultivation dependent microbiological survey of springs from the worlds oldest radium mine currently devoted to the extraction of radon-saturated water.</title>
        <authorList>
            <person name="Kapinusova G."/>
            <person name="Smrhova T."/>
            <person name="Strejcek M."/>
            <person name="Suman J."/>
            <person name="Jani K."/>
            <person name="Pajer P."/>
            <person name="Uhlik O."/>
        </authorList>
    </citation>
    <scope>NUCLEOTIDE SEQUENCE [LARGE SCALE GENOMIC DNA]</scope>
    <source>
        <strain evidence="6">J379</strain>
    </source>
</reference>
<name>A0ABY5PLC9_9ACTN</name>
<protein>
    <submittedName>
        <fullName evidence="5">Cutinase family protein</fullName>
    </submittedName>
</protein>
<dbReference type="PANTHER" id="PTHR33630">
    <property type="entry name" value="CUTINASE RV1984C-RELATED-RELATED"/>
    <property type="match status" value="1"/>
</dbReference>
<dbReference type="PANTHER" id="PTHR33630:SF9">
    <property type="entry name" value="CUTINASE 4"/>
    <property type="match status" value="1"/>
</dbReference>
<sequence length="376" mass="39338">MALASLPLATTAQGATALVPETISPGAPFTISVTGMTPSSVGKVSLSPKANLGGNCCGIAIDTEIPLGADGAGSASFVWPAHYLRCSGGSNCSSVPWKDQERAIVSVSDPAWSFFAFAETTVVLSPPQAAPPVSPAPPDPASTEVAATASCAKFGLVGVRGSGEPSGFGKPVDAFRANLRQRIGDYGAKFSEYAVPYPAVKINPWAASPTIRPNGRLSIVYRDSVAEGVASLSAHLADVAGRCPTRFLLVGYSQGAHVIGNLLASSRLPSSIRGKLVGVIFFSDPRFNPDDDEIDLHGSFSRKFDGILSGRPRGDIRRRTSTYRVASYCRARDRVCQGLQGAIPNSFVTNKAHVQYHGTYAVGAAEAAAAWLRAER</sequence>
<comment type="similarity">
    <text evidence="1">Belongs to the cutinase family.</text>
</comment>
<evidence type="ECO:0000256" key="1">
    <source>
        <dbReference type="ARBA" id="ARBA00007534"/>
    </source>
</evidence>
<accession>A0ABY5PLC9</accession>
<evidence type="ECO:0000256" key="3">
    <source>
        <dbReference type="ARBA" id="ARBA00022801"/>
    </source>
</evidence>
<dbReference type="InterPro" id="IPR000675">
    <property type="entry name" value="Cutinase/axe"/>
</dbReference>
<evidence type="ECO:0000256" key="2">
    <source>
        <dbReference type="ARBA" id="ARBA00022487"/>
    </source>
</evidence>
<keyword evidence="6" id="KW-1185">Reference proteome</keyword>
<gene>
    <name evidence="5" type="ORF">LRS13_08210</name>
</gene>
<dbReference type="InterPro" id="IPR029058">
    <property type="entry name" value="AB_hydrolase_fold"/>
</dbReference>
<evidence type="ECO:0000313" key="6">
    <source>
        <dbReference type="Proteomes" id="UP001058860"/>
    </source>
</evidence>